<dbReference type="InterPro" id="IPR000700">
    <property type="entry name" value="PAS-assoc_C"/>
</dbReference>
<comment type="caution">
    <text evidence="5">The sequence shown here is derived from an EMBL/GenBank/DDBJ whole genome shotgun (WGS) entry which is preliminary data.</text>
</comment>
<dbReference type="InterPro" id="IPR035919">
    <property type="entry name" value="EAL_sf"/>
</dbReference>
<dbReference type="InterPro" id="IPR043128">
    <property type="entry name" value="Rev_trsase/Diguanyl_cyclase"/>
</dbReference>
<dbReference type="Gene3D" id="3.20.20.450">
    <property type="entry name" value="EAL domain"/>
    <property type="match status" value="1"/>
</dbReference>
<feature type="domain" description="EAL" evidence="3">
    <location>
        <begin position="480"/>
        <end position="737"/>
    </location>
</feature>
<dbReference type="NCBIfam" id="TIGR00229">
    <property type="entry name" value="sensory_box"/>
    <property type="match status" value="2"/>
</dbReference>
<dbReference type="SUPFAM" id="SSF55785">
    <property type="entry name" value="PYP-like sensor domain (PAS domain)"/>
    <property type="match status" value="2"/>
</dbReference>
<dbReference type="InterPro" id="IPR029787">
    <property type="entry name" value="Nucleotide_cyclase"/>
</dbReference>
<dbReference type="CDD" id="cd00130">
    <property type="entry name" value="PAS"/>
    <property type="match status" value="2"/>
</dbReference>
<dbReference type="SMART" id="SM00267">
    <property type="entry name" value="GGDEF"/>
    <property type="match status" value="1"/>
</dbReference>
<dbReference type="InterPro" id="IPR013767">
    <property type="entry name" value="PAS_fold"/>
</dbReference>
<dbReference type="InterPro" id="IPR000160">
    <property type="entry name" value="GGDEF_dom"/>
</dbReference>
<evidence type="ECO:0000313" key="6">
    <source>
        <dbReference type="Proteomes" id="UP001293718"/>
    </source>
</evidence>
<dbReference type="PANTHER" id="PTHR44757:SF4">
    <property type="entry name" value="DIGUANYLATE CYCLASE DGCE-RELATED"/>
    <property type="match status" value="1"/>
</dbReference>
<organism evidence="5 6">
    <name type="scientific">Azohydromonas lata</name>
    <dbReference type="NCBI Taxonomy" id="45677"/>
    <lineage>
        <taxon>Bacteria</taxon>
        <taxon>Pseudomonadati</taxon>
        <taxon>Pseudomonadota</taxon>
        <taxon>Betaproteobacteria</taxon>
        <taxon>Burkholderiales</taxon>
        <taxon>Sphaerotilaceae</taxon>
        <taxon>Azohydromonas</taxon>
    </lineage>
</organism>
<dbReference type="Proteomes" id="UP001293718">
    <property type="component" value="Unassembled WGS sequence"/>
</dbReference>
<feature type="domain" description="PAC" evidence="2">
    <location>
        <begin position="121"/>
        <end position="173"/>
    </location>
</feature>
<keyword evidence="6" id="KW-1185">Reference proteome</keyword>
<dbReference type="EMBL" id="JAXOJX010000116">
    <property type="protein sequence ID" value="MDZ5461462.1"/>
    <property type="molecule type" value="Genomic_DNA"/>
</dbReference>
<accession>A0ABU5IRD9</accession>
<evidence type="ECO:0000259" key="2">
    <source>
        <dbReference type="PROSITE" id="PS50113"/>
    </source>
</evidence>
<evidence type="ECO:0000259" key="1">
    <source>
        <dbReference type="PROSITE" id="PS50112"/>
    </source>
</evidence>
<dbReference type="Gene3D" id="3.30.70.270">
    <property type="match status" value="1"/>
</dbReference>
<dbReference type="SMART" id="SM00086">
    <property type="entry name" value="PAC"/>
    <property type="match status" value="2"/>
</dbReference>
<evidence type="ECO:0000259" key="4">
    <source>
        <dbReference type="PROSITE" id="PS50887"/>
    </source>
</evidence>
<dbReference type="CDD" id="cd01949">
    <property type="entry name" value="GGDEF"/>
    <property type="match status" value="1"/>
</dbReference>
<dbReference type="SUPFAM" id="SSF55073">
    <property type="entry name" value="Nucleotide cyclase"/>
    <property type="match status" value="1"/>
</dbReference>
<gene>
    <name evidence="5" type="ORF">SM757_33285</name>
</gene>
<dbReference type="PROSITE" id="PS50113">
    <property type="entry name" value="PAC"/>
    <property type="match status" value="2"/>
</dbReference>
<sequence length="739" mass="81734">MGVLCVLDERPRRLSATQREVLHHLATAVSRALKGRRALLSERALREQAWHAQALLQSSLDAIVALRLDGTVMHWNEAATRLFGHAAADMLGQPIARIVPADRAGEQADLAALLREHPAGQQYETQRLHRDGQPIAVSVSLAPLRDPQGVLVGATKIIRDIRAQARAAQELQDERRRLAWIIEATAAGTWEWNVQTGQTRFNERWAGILGRTLDELAPISIQTWLDHAHPEDLQRSAALLQRHFDGETETYDCEARMRHRDGHWVWVLVRGRVMTRTADGLPQWMFGTHVDITSLHRLNEELRHRAAHDALTGLPNRTEFETRLQRLLHRCAGDGTRHALMYLDLDQFKLVNDACGHAAGDRLLQQVARLLSGSMRSRDTLARLGGDEFGLLLEHCDEAHAQRVAQQICQRMDDFRFSCEEQRFRIGASIGLVPVDARWGSLAAVMQAADTSCYAAKEAGRNRVHRWHDSDAALRARQGEMQLATRLEQALDEDRFVLYAQRIEPLGEAGPGGALHAELLLRLLERDGTVVAPGGFLPAAERFQLAPRIDRWVLTRTLALLRALPDLSVVDMLCVNLSGQSVGDRAFQGDALAALEAAGPLLCRRLCLEITETAAVTNIAEASAFIAQARALGLRIALDDFGAGASSFGYLKSLQIDLLKIDGQFVRNLVDDPLDDAAVRCFQQVARVVGVQTVAEFVDSPAVLQRLQEIGVDHAQGYLLHKPQPVAQVLQGGTSAPAL</sequence>
<feature type="domain" description="PAS" evidence="1">
    <location>
        <begin position="174"/>
        <end position="247"/>
    </location>
</feature>
<dbReference type="PANTHER" id="PTHR44757">
    <property type="entry name" value="DIGUANYLATE CYCLASE DGCP"/>
    <property type="match status" value="1"/>
</dbReference>
<dbReference type="RefSeq" id="WP_322468614.1">
    <property type="nucleotide sequence ID" value="NZ_JAXOJX010000116.1"/>
</dbReference>
<dbReference type="SMART" id="SM00091">
    <property type="entry name" value="PAS"/>
    <property type="match status" value="2"/>
</dbReference>
<protein>
    <submittedName>
        <fullName evidence="5">EAL domain-containing protein</fullName>
    </submittedName>
</protein>
<dbReference type="Pfam" id="PF08447">
    <property type="entry name" value="PAS_3"/>
    <property type="match status" value="1"/>
</dbReference>
<dbReference type="InterPro" id="IPR052155">
    <property type="entry name" value="Biofilm_reg_signaling"/>
</dbReference>
<dbReference type="NCBIfam" id="TIGR00254">
    <property type="entry name" value="GGDEF"/>
    <property type="match status" value="1"/>
</dbReference>
<dbReference type="InterPro" id="IPR035965">
    <property type="entry name" value="PAS-like_dom_sf"/>
</dbReference>
<dbReference type="PROSITE" id="PS50887">
    <property type="entry name" value="GGDEF"/>
    <property type="match status" value="1"/>
</dbReference>
<feature type="domain" description="PAS" evidence="1">
    <location>
        <begin position="55"/>
        <end position="117"/>
    </location>
</feature>
<dbReference type="InterPro" id="IPR001633">
    <property type="entry name" value="EAL_dom"/>
</dbReference>
<dbReference type="InterPro" id="IPR013655">
    <property type="entry name" value="PAS_fold_3"/>
</dbReference>
<dbReference type="PROSITE" id="PS50112">
    <property type="entry name" value="PAS"/>
    <property type="match status" value="2"/>
</dbReference>
<proteinExistence type="predicted"/>
<dbReference type="InterPro" id="IPR001610">
    <property type="entry name" value="PAC"/>
</dbReference>
<dbReference type="InterPro" id="IPR000014">
    <property type="entry name" value="PAS"/>
</dbReference>
<feature type="domain" description="PAC" evidence="2">
    <location>
        <begin position="251"/>
        <end position="304"/>
    </location>
</feature>
<dbReference type="Pfam" id="PF00989">
    <property type="entry name" value="PAS"/>
    <property type="match status" value="1"/>
</dbReference>
<name>A0ABU5IRD9_9BURK</name>
<reference evidence="5 6" key="1">
    <citation type="submission" date="2023-11" db="EMBL/GenBank/DDBJ databases">
        <title>Draft genome of Azohydromonas lata strain H1 (DSM1123), a polyhydroxyalkanoate producer.</title>
        <authorList>
            <person name="Traversa D."/>
            <person name="D'Addabbo P."/>
            <person name="Pazzani C."/>
            <person name="Manzari C."/>
            <person name="Chiara M."/>
            <person name="Scrascia M."/>
        </authorList>
    </citation>
    <scope>NUCLEOTIDE SEQUENCE [LARGE SCALE GENOMIC DNA]</scope>
    <source>
        <strain evidence="5 6">H1</strain>
    </source>
</reference>
<dbReference type="Pfam" id="PF00563">
    <property type="entry name" value="EAL"/>
    <property type="match status" value="1"/>
</dbReference>
<evidence type="ECO:0000259" key="3">
    <source>
        <dbReference type="PROSITE" id="PS50883"/>
    </source>
</evidence>
<dbReference type="SUPFAM" id="SSF141868">
    <property type="entry name" value="EAL domain-like"/>
    <property type="match status" value="1"/>
</dbReference>
<dbReference type="CDD" id="cd01948">
    <property type="entry name" value="EAL"/>
    <property type="match status" value="1"/>
</dbReference>
<feature type="domain" description="GGDEF" evidence="4">
    <location>
        <begin position="336"/>
        <end position="469"/>
    </location>
</feature>
<dbReference type="PROSITE" id="PS50883">
    <property type="entry name" value="EAL"/>
    <property type="match status" value="1"/>
</dbReference>
<dbReference type="Gene3D" id="3.30.450.20">
    <property type="entry name" value="PAS domain"/>
    <property type="match status" value="2"/>
</dbReference>
<dbReference type="Pfam" id="PF00990">
    <property type="entry name" value="GGDEF"/>
    <property type="match status" value="1"/>
</dbReference>
<evidence type="ECO:0000313" key="5">
    <source>
        <dbReference type="EMBL" id="MDZ5461462.1"/>
    </source>
</evidence>
<dbReference type="SMART" id="SM00052">
    <property type="entry name" value="EAL"/>
    <property type="match status" value="1"/>
</dbReference>